<evidence type="ECO:0000256" key="3">
    <source>
        <dbReference type="ARBA" id="ARBA00022741"/>
    </source>
</evidence>
<dbReference type="Gene3D" id="3.40.50.300">
    <property type="entry name" value="P-loop containing nucleotide triphosphate hydrolases"/>
    <property type="match status" value="2"/>
</dbReference>
<dbReference type="EC" id="3.6.3.-" evidence="6"/>
<dbReference type="PROSITE" id="PS00211">
    <property type="entry name" value="ABC_TRANSPORTER_1"/>
    <property type="match status" value="2"/>
</dbReference>
<dbReference type="GO" id="GO:0005524">
    <property type="term" value="F:ATP binding"/>
    <property type="evidence" value="ECO:0007669"/>
    <property type="project" value="UniProtKB-KW"/>
</dbReference>
<evidence type="ECO:0000256" key="2">
    <source>
        <dbReference type="ARBA" id="ARBA00022448"/>
    </source>
</evidence>
<dbReference type="GO" id="GO:0055085">
    <property type="term" value="P:transmembrane transport"/>
    <property type="evidence" value="ECO:0007669"/>
    <property type="project" value="UniProtKB-ARBA"/>
</dbReference>
<organism evidence="6">
    <name type="scientific">invertebrate metagenome</name>
    <dbReference type="NCBI Taxonomy" id="1711999"/>
    <lineage>
        <taxon>unclassified sequences</taxon>
        <taxon>metagenomes</taxon>
        <taxon>organismal metagenomes</taxon>
    </lineage>
</organism>
<name>A0A2H9TAR5_9ZZZZ</name>
<dbReference type="Pfam" id="PF00005">
    <property type="entry name" value="ABC_tran"/>
    <property type="match status" value="2"/>
</dbReference>
<comment type="caution">
    <text evidence="6">The sequence shown here is derived from an EMBL/GenBank/DDBJ whole genome shotgun (WGS) entry which is preliminary data.</text>
</comment>
<protein>
    <submittedName>
        <fullName evidence="6">Glutathione import ATP-binding protein GsiA</fullName>
        <ecNumber evidence="6">3.6.3.-</ecNumber>
    </submittedName>
</protein>
<dbReference type="Pfam" id="PF08352">
    <property type="entry name" value="oligo_HPY"/>
    <property type="match status" value="1"/>
</dbReference>
<dbReference type="SUPFAM" id="SSF52540">
    <property type="entry name" value="P-loop containing nucleoside triphosphate hydrolases"/>
    <property type="match status" value="2"/>
</dbReference>
<feature type="domain" description="ABC transporter" evidence="5">
    <location>
        <begin position="291"/>
        <end position="542"/>
    </location>
</feature>
<dbReference type="PANTHER" id="PTHR43776:SF7">
    <property type="entry name" value="D,D-DIPEPTIDE TRANSPORT ATP-BINDING PROTEIN DDPF-RELATED"/>
    <property type="match status" value="1"/>
</dbReference>
<sequence>MKNNMPAGYDNKVLKSDHDNYCLQVESLSVKPKYSMDKPILNQVSFCLRAGEIYALVGESGSGKSVTALSIMRLLPAALCITSGRIDLSGDNLFHRTEQEMGSVRGSKIAMIFQDPLTSLNPVQKIGIQIAETLIKHTELKGKALQERTIELMKEVGIPDPKKRCSWYPHQMSGGQQQRVMIAIALACNPEVLLADEPTTALDVTIQKQILELLRQLTQSHNLAVLLITHDMGVVRQMADKVGVMYQGEIIEEACCESFFNKPQADYSQKLIDSLPDRQHFRQKEKNSVLLQVQNLKVHFPIRKGVFRRIHDYTYAVNGISFSIKRGETLALVGESGCGKSTTGRAILNLEKITDGEIWFNHLKLHKLSRKDMLPLRKKIQVIFQNPYSSMNPRMKVGDIVKEGMISLHLPLNKKQREEKVISLLKKVCLDPECRFRYPHEFSGGQRQRIAIARALAVEPELIICDEPTSALDVSIRAEVIDLLLGLQKRFGISYLFITHDLSIIPELAHRVLVMHNGIIVEEGDTESVMNKPKHPYTCQLLSSAPGQ</sequence>
<dbReference type="InterPro" id="IPR013563">
    <property type="entry name" value="Oligopep_ABC_C"/>
</dbReference>
<evidence type="ECO:0000313" key="6">
    <source>
        <dbReference type="EMBL" id="PJE80287.1"/>
    </source>
</evidence>
<feature type="domain" description="ABC transporter" evidence="5">
    <location>
        <begin position="23"/>
        <end position="272"/>
    </location>
</feature>
<gene>
    <name evidence="6" type="primary">gsiA_1</name>
    <name evidence="6" type="ORF">CI610_00714</name>
</gene>
<dbReference type="InterPro" id="IPR050319">
    <property type="entry name" value="ABC_transp_ATP-bind"/>
</dbReference>
<keyword evidence="6" id="KW-0378">Hydrolase</keyword>
<dbReference type="InterPro" id="IPR017871">
    <property type="entry name" value="ABC_transporter-like_CS"/>
</dbReference>
<dbReference type="NCBIfam" id="NF008453">
    <property type="entry name" value="PRK11308.1"/>
    <property type="match status" value="2"/>
</dbReference>
<proteinExistence type="inferred from homology"/>
<keyword evidence="3" id="KW-0547">Nucleotide-binding</keyword>
<dbReference type="NCBIfam" id="NF007739">
    <property type="entry name" value="PRK10419.1"/>
    <property type="match status" value="2"/>
</dbReference>
<dbReference type="InterPro" id="IPR003593">
    <property type="entry name" value="AAA+_ATPase"/>
</dbReference>
<dbReference type="PROSITE" id="PS50893">
    <property type="entry name" value="ABC_TRANSPORTER_2"/>
    <property type="match status" value="2"/>
</dbReference>
<reference evidence="6" key="1">
    <citation type="journal article" date="2017" name="Appl. Environ. Microbiol.">
        <title>Molecular characterization of an Endozoicomonas-like organism causing infection in king scallop Pecten maximus L.</title>
        <authorList>
            <person name="Cano I."/>
            <person name="van Aerle R."/>
            <person name="Ross S."/>
            <person name="Verner-Jeffreys D.W."/>
            <person name="Paley R.K."/>
            <person name="Rimmer G."/>
            <person name="Ryder D."/>
            <person name="Hooper P."/>
            <person name="Stone D."/>
            <person name="Feist S.W."/>
        </authorList>
    </citation>
    <scope>NUCLEOTIDE SEQUENCE</scope>
</reference>
<keyword evidence="2" id="KW-0813">Transport</keyword>
<dbReference type="GO" id="GO:0015833">
    <property type="term" value="P:peptide transport"/>
    <property type="evidence" value="ECO:0007669"/>
    <property type="project" value="InterPro"/>
</dbReference>
<comment type="similarity">
    <text evidence="1">Belongs to the ABC transporter superfamily.</text>
</comment>
<dbReference type="EMBL" id="NSIT01000023">
    <property type="protein sequence ID" value="PJE80287.1"/>
    <property type="molecule type" value="Genomic_DNA"/>
</dbReference>
<evidence type="ECO:0000256" key="1">
    <source>
        <dbReference type="ARBA" id="ARBA00005417"/>
    </source>
</evidence>
<accession>A0A2H9TAR5</accession>
<dbReference type="InterPro" id="IPR003439">
    <property type="entry name" value="ABC_transporter-like_ATP-bd"/>
</dbReference>
<dbReference type="CDD" id="cd03257">
    <property type="entry name" value="ABC_NikE_OppD_transporters"/>
    <property type="match status" value="2"/>
</dbReference>
<dbReference type="SMART" id="SM00382">
    <property type="entry name" value="AAA"/>
    <property type="match status" value="2"/>
</dbReference>
<dbReference type="FunFam" id="3.40.50.300:FF:000016">
    <property type="entry name" value="Oligopeptide ABC transporter ATP-binding component"/>
    <property type="match status" value="2"/>
</dbReference>
<dbReference type="InterPro" id="IPR027417">
    <property type="entry name" value="P-loop_NTPase"/>
</dbReference>
<evidence type="ECO:0000256" key="4">
    <source>
        <dbReference type="ARBA" id="ARBA00022840"/>
    </source>
</evidence>
<evidence type="ECO:0000259" key="5">
    <source>
        <dbReference type="PROSITE" id="PS50893"/>
    </source>
</evidence>
<keyword evidence="4 6" id="KW-0067">ATP-binding</keyword>
<dbReference type="PANTHER" id="PTHR43776">
    <property type="entry name" value="TRANSPORT ATP-BINDING PROTEIN"/>
    <property type="match status" value="1"/>
</dbReference>
<dbReference type="GO" id="GO:0016887">
    <property type="term" value="F:ATP hydrolysis activity"/>
    <property type="evidence" value="ECO:0007669"/>
    <property type="project" value="InterPro"/>
</dbReference>
<dbReference type="AlphaFoldDB" id="A0A2H9TAR5"/>